<dbReference type="InterPro" id="IPR001747">
    <property type="entry name" value="Vitellogenin_N"/>
</dbReference>
<gene>
    <name evidence="5" type="ORF">O3P69_000866</name>
</gene>
<protein>
    <recommendedName>
        <fullName evidence="4">Vitellogenin domain-containing protein</fullName>
    </recommendedName>
</protein>
<accession>A0AAW0UUJ8</accession>
<dbReference type="Proteomes" id="UP001487740">
    <property type="component" value="Unassembled WGS sequence"/>
</dbReference>
<dbReference type="PANTHER" id="PTHR23345:SF15">
    <property type="entry name" value="VITELLOGENIN 1-RELATED"/>
    <property type="match status" value="1"/>
</dbReference>
<evidence type="ECO:0000256" key="2">
    <source>
        <dbReference type="ARBA" id="ARBA00023180"/>
    </source>
</evidence>
<dbReference type="PROSITE" id="PS51211">
    <property type="entry name" value="VITELLOGENIN"/>
    <property type="match status" value="1"/>
</dbReference>
<dbReference type="AlphaFoldDB" id="A0AAW0UUJ8"/>
<dbReference type="Gene3D" id="1.25.10.20">
    <property type="entry name" value="Vitellinogen, superhelical"/>
    <property type="match status" value="1"/>
</dbReference>
<sequence length="254" mass="28702">MNPNRFPVMVKELVEGRATGTLAALYSTAFYLVPRPDVTAIRALEPLFKSNADLSSAKLAAASMVNTYCRHKPHCHEESHVRNLVQALKQKIEEDLASSSSEETQRQTLSAFKSLGNMGVMTPEAADKVILYMEKENKKVSNRVAAAQAFRLTKCQRPVTQKLVQYALRPEQHTEVRIAAYLAAVRCANYEDLQNIVTKISYEENTQVRGFILSNLLNLQQSDAPEKQRLRYMLTNIIVPQDFEADLRKYSPKP</sequence>
<dbReference type="InterPro" id="IPR050733">
    <property type="entry name" value="Vitellogenin/Apolipophorin"/>
</dbReference>
<dbReference type="InterPro" id="IPR011030">
    <property type="entry name" value="Lipovitellin_superhlx_dom"/>
</dbReference>
<evidence type="ECO:0000313" key="5">
    <source>
        <dbReference type="EMBL" id="KAK8402863.1"/>
    </source>
</evidence>
<organism evidence="5 6">
    <name type="scientific">Scylla paramamosain</name>
    <name type="common">Mud crab</name>
    <dbReference type="NCBI Taxonomy" id="85552"/>
    <lineage>
        <taxon>Eukaryota</taxon>
        <taxon>Metazoa</taxon>
        <taxon>Ecdysozoa</taxon>
        <taxon>Arthropoda</taxon>
        <taxon>Crustacea</taxon>
        <taxon>Multicrustacea</taxon>
        <taxon>Malacostraca</taxon>
        <taxon>Eumalacostraca</taxon>
        <taxon>Eucarida</taxon>
        <taxon>Decapoda</taxon>
        <taxon>Pleocyemata</taxon>
        <taxon>Brachyura</taxon>
        <taxon>Eubrachyura</taxon>
        <taxon>Portunoidea</taxon>
        <taxon>Portunidae</taxon>
        <taxon>Portuninae</taxon>
        <taxon>Scylla</taxon>
    </lineage>
</organism>
<dbReference type="PANTHER" id="PTHR23345">
    <property type="entry name" value="VITELLOGENIN-RELATED"/>
    <property type="match status" value="1"/>
</dbReference>
<comment type="caution">
    <text evidence="3">Lacks conserved residue(s) required for the propagation of feature annotation.</text>
</comment>
<dbReference type="GO" id="GO:0005319">
    <property type="term" value="F:lipid transporter activity"/>
    <property type="evidence" value="ECO:0007669"/>
    <property type="project" value="InterPro"/>
</dbReference>
<dbReference type="SUPFAM" id="SSF48431">
    <property type="entry name" value="Lipovitellin-phosvitin complex, superhelical domain"/>
    <property type="match status" value="1"/>
</dbReference>
<feature type="domain" description="Vitellogenin" evidence="4">
    <location>
        <begin position="1"/>
        <end position="254"/>
    </location>
</feature>
<keyword evidence="1" id="KW-1015">Disulfide bond</keyword>
<comment type="caution">
    <text evidence="5">The sequence shown here is derived from an EMBL/GenBank/DDBJ whole genome shotgun (WGS) entry which is preliminary data.</text>
</comment>
<dbReference type="EMBL" id="JARAKH010000007">
    <property type="protein sequence ID" value="KAK8402863.1"/>
    <property type="molecule type" value="Genomic_DNA"/>
</dbReference>
<reference evidence="5 6" key="1">
    <citation type="submission" date="2023-03" db="EMBL/GenBank/DDBJ databases">
        <title>High-quality genome of Scylla paramamosain provides insights in environmental adaptation.</title>
        <authorList>
            <person name="Zhang L."/>
        </authorList>
    </citation>
    <scope>NUCLEOTIDE SEQUENCE [LARGE SCALE GENOMIC DNA]</scope>
    <source>
        <strain evidence="5">LZ_2023a</strain>
        <tissue evidence="5">Muscle</tissue>
    </source>
</reference>
<evidence type="ECO:0000313" key="6">
    <source>
        <dbReference type="Proteomes" id="UP001487740"/>
    </source>
</evidence>
<proteinExistence type="predicted"/>
<evidence type="ECO:0000256" key="3">
    <source>
        <dbReference type="PROSITE-ProRule" id="PRU00557"/>
    </source>
</evidence>
<name>A0AAW0UUJ8_SCYPA</name>
<dbReference type="Pfam" id="PF01347">
    <property type="entry name" value="Vitellogenin_N"/>
    <property type="match status" value="1"/>
</dbReference>
<keyword evidence="6" id="KW-1185">Reference proteome</keyword>
<evidence type="ECO:0000256" key="1">
    <source>
        <dbReference type="ARBA" id="ARBA00023157"/>
    </source>
</evidence>
<evidence type="ECO:0000259" key="4">
    <source>
        <dbReference type="PROSITE" id="PS51211"/>
    </source>
</evidence>
<keyword evidence="2" id="KW-0325">Glycoprotein</keyword>